<dbReference type="EMBL" id="CP157485">
    <property type="protein sequence ID" value="XBO46411.1"/>
    <property type="molecule type" value="Genomic_DNA"/>
</dbReference>
<name>A0AAU7K175_9SPHI</name>
<reference evidence="1" key="1">
    <citation type="submission" date="2024-05" db="EMBL/GenBank/DDBJ databases">
        <authorList>
            <person name="Kim S."/>
            <person name="Heo J."/>
            <person name="Choi H."/>
            <person name="Choi Y."/>
            <person name="Kwon S.-W."/>
            <person name="Kim Y."/>
        </authorList>
    </citation>
    <scope>NUCLEOTIDE SEQUENCE</scope>
    <source>
        <strain evidence="1">KACC 23697</strain>
    </source>
</reference>
<dbReference type="RefSeq" id="WP_406823960.1">
    <property type="nucleotide sequence ID" value="NZ_CP157485.1"/>
</dbReference>
<evidence type="ECO:0000313" key="1">
    <source>
        <dbReference type="EMBL" id="XBO46411.1"/>
    </source>
</evidence>
<dbReference type="InterPro" id="IPR036890">
    <property type="entry name" value="HATPase_C_sf"/>
</dbReference>
<organism evidence="1">
    <name type="scientific">Pedobacter sp. KACC 23697</name>
    <dbReference type="NCBI Taxonomy" id="3149230"/>
    <lineage>
        <taxon>Bacteria</taxon>
        <taxon>Pseudomonadati</taxon>
        <taxon>Bacteroidota</taxon>
        <taxon>Sphingobacteriia</taxon>
        <taxon>Sphingobacteriales</taxon>
        <taxon>Sphingobacteriaceae</taxon>
        <taxon>Pedobacter</taxon>
    </lineage>
</organism>
<dbReference type="SUPFAM" id="SSF55874">
    <property type="entry name" value="ATPase domain of HSP90 chaperone/DNA topoisomerase II/histidine kinase"/>
    <property type="match status" value="1"/>
</dbReference>
<dbReference type="NCBIfam" id="NF047352">
    <property type="entry name" value="P_loop_sacsin"/>
    <property type="match status" value="1"/>
</dbReference>
<gene>
    <name evidence="1" type="ORF">ABEG20_14045</name>
</gene>
<proteinExistence type="predicted"/>
<sequence length="1326" mass="152571">MSISSALTADTLKSITDKIFSENSNKNDYALRSDVNVQGHFSNSYQARYFLELLQNSRDAIVAGNVKRGKVKSWIRDDVLYFANNGLAFSEEGVYSICYPAISTKESREFVGHKGVGFSAMLEITDTPEIITEVGTFYFSTQQAASLMGKEGQELPMFQFPMFSKSTITDLDPELSAQGFTVVFRFPLKPEFIGINGLDGSDDPTALDLIFLSAIKELDLPSGQITIDDNAPLIMVAEAEKEDRYFRSYKHSFTFDEELIETFKKNEKEQFKDSNEVVCEFLLPVDDDQNFIPDRLSKLHLYYGMDFNSGFKFAIHSLFSVSFDRKKLAKGLLNDAIFIRIAEFYCTEFVELIKRDFPKKELEILSYSRKPDHNVDVFYNQLKKRWAETDFIYHNDTEKYLKPGQVYLVNKEEYKVFRDGRLGDMALLLVDTETAVFLKEECGVSSLPDHFLKSHIDEKCSQFSNDPSFFQDLYNLVYSKKLYLRDKHILLSQNNILVSGNTSEVYMQRKNDFVVPAVLESEFSFIHDNLSFSWRKESKDLLGIREYNEPALITAAIRLLKKTNAEITSDQEKILAILSFLKQLKLSTDDCDQIYQACWLPVRDAQSDKKKWVQPIFSPVYMEGFQLEDLYGQIDVIDLSLLNQSDEDWSEFLYSIGIWNIPAAYIIEKNLNSENEEIEFDRILHMPKAIDERFSKLIIENWTIYERFVTSRFSLRMDVTGRHVNSKLLESSLYKTLLDSAWIRTKNGGQGAWHAPTEILGISPEENRKTASQVISTFIPVWEVDYHLYEKFITDFSIKHIGVFTRGNFESILSYISTRYADLDKIAEISNFEKFFNRILSFLYNFLNSRNYDADVISFKEQLFLSRGILSREYSWTKGADCLHIDDKNTLDRFAGTDILSGLASPYSFTKRDKNEWGKFANRIGRPLSKLIQGEISTSSTPFKLTSLVSPLDFVLAYVENDLPANFSDDIILEFKEMDVYAHNSLTVAYTVEGSHVLVQQDYYLTGTKDKILLHIDQKAMADKVLLSVALQGYFELFVNEDLKRLNIIFEYLLSAGQRKSKMAYAEAQELDSLRIDEIAAILKKDYYVSEKVSVERTVPQPIRTIRPEAKPKTTIVLEEISVIESYGESSLQDHLHYLNGHLDIPFTELEQSYAFISRPETKEFGTYPVLNQGMRPARIELGEKMKKEVGFMAEYYIYQRLQTGNQETLERIGIDLKQALSFKWYNVHRLEDFNLPDGSMGAGHDFYHEDLDIAIEVKGMVNHSAFITITGPEFDSMRALGERYFLIIVKHLIEGKLSSVIIQNPYAQFLAGQLKFLEAKTNAPR</sequence>
<accession>A0AAU7K175</accession>
<protein>
    <submittedName>
        <fullName evidence="1">DUF3883 domain-containing protein</fullName>
    </submittedName>
</protein>